<sequence>QMQWSVALEGGPRRVNHAAVLLGDNHIYSFGGYCSTEKSQRGSPIDIHVLNATTYKWQRVWSAQEQCYMGTPPRRQRRLRGAVLDDVARRGPRLNAEDDEHWRRRDTPDNDGEDAAAVVRHPAIAAPAAAAAEEDVQMAVSDHEGDEDDSEMEYEDARRDPLNEDEEVDDEGIEEENFVRYNAYHLEGLEGADLFNDRNNVIPYYRYGHTVVAHGGKAYLWGGRNDESGACDVLHRFNPVSNCWRSLATKGRVPPARDGHSAVVHEGQMIVFGGFEEHDQRFSQETFVYDFDSATWSEMSTTGDRPAWRDFHTAVVIGNEMFVFGGRCDIMGQFHSTKDVYDPLMRALNLTTKKWRVVDTKGEIPSGRRSHSAFHHDGKMYVFGGFNGALNEHYNDLYEFDPKTEIWTKLETLGSPPSERRRQCTIVTQDRVFLFGGTKPNGTETTMINPMFALTDLSDLHVLDLKPTLYQMAARAISCTQRGRQLLRKRMMFLPGVIREDLMNRIDPSMWEEKNAAAASTHATRQASA</sequence>
<evidence type="ECO:0000313" key="4">
    <source>
        <dbReference type="Proteomes" id="UP001432027"/>
    </source>
</evidence>
<name>A0AAV5SK59_9BILA</name>
<dbReference type="SMART" id="SM00612">
    <property type="entry name" value="Kelch"/>
    <property type="match status" value="3"/>
</dbReference>
<dbReference type="GO" id="GO:0005737">
    <property type="term" value="C:cytoplasm"/>
    <property type="evidence" value="ECO:0007669"/>
    <property type="project" value="TreeGrafter"/>
</dbReference>
<evidence type="ECO:0000256" key="1">
    <source>
        <dbReference type="ARBA" id="ARBA00022441"/>
    </source>
</evidence>
<accession>A0AAV5SK59</accession>
<dbReference type="Pfam" id="PF24681">
    <property type="entry name" value="Kelch_KLHDC2_KLHL20_DRC7"/>
    <property type="match status" value="1"/>
</dbReference>
<feature type="region of interest" description="Disordered" evidence="2">
    <location>
        <begin position="90"/>
        <end position="113"/>
    </location>
</feature>
<dbReference type="PANTHER" id="PTHR46461">
    <property type="entry name" value="KELCH DOMAIN-CONTAINING PROTEIN 3"/>
    <property type="match status" value="1"/>
</dbReference>
<dbReference type="Proteomes" id="UP001432027">
    <property type="component" value="Unassembled WGS sequence"/>
</dbReference>
<evidence type="ECO:0000313" key="3">
    <source>
        <dbReference type="EMBL" id="GMS81058.1"/>
    </source>
</evidence>
<evidence type="ECO:0000256" key="2">
    <source>
        <dbReference type="SAM" id="MobiDB-lite"/>
    </source>
</evidence>
<comment type="caution">
    <text evidence="3">The sequence shown here is derived from an EMBL/GenBank/DDBJ whole genome shotgun (WGS) entry which is preliminary data.</text>
</comment>
<feature type="non-terminal residue" evidence="3">
    <location>
        <position position="1"/>
    </location>
</feature>
<dbReference type="SUPFAM" id="SSF117281">
    <property type="entry name" value="Kelch motif"/>
    <property type="match status" value="2"/>
</dbReference>
<dbReference type="AlphaFoldDB" id="A0AAV5SK59"/>
<proteinExistence type="predicted"/>
<dbReference type="GO" id="GO:0003682">
    <property type="term" value="F:chromatin binding"/>
    <property type="evidence" value="ECO:0007669"/>
    <property type="project" value="InterPro"/>
</dbReference>
<dbReference type="FunFam" id="2.120.10.80:FF:000207">
    <property type="entry name" value="cDNA FLJ40400 fis, clone TESTI2037103"/>
    <property type="match status" value="1"/>
</dbReference>
<keyword evidence="1" id="KW-0880">Kelch repeat</keyword>
<reference evidence="3" key="1">
    <citation type="submission" date="2023-10" db="EMBL/GenBank/DDBJ databases">
        <title>Genome assembly of Pristionchus species.</title>
        <authorList>
            <person name="Yoshida K."/>
            <person name="Sommer R.J."/>
        </authorList>
    </citation>
    <scope>NUCLEOTIDE SEQUENCE</scope>
    <source>
        <strain evidence="3">RS0144</strain>
    </source>
</reference>
<feature type="region of interest" description="Disordered" evidence="2">
    <location>
        <begin position="140"/>
        <end position="171"/>
    </location>
</feature>
<dbReference type="InterPro" id="IPR015915">
    <property type="entry name" value="Kelch-typ_b-propeller"/>
</dbReference>
<dbReference type="InterPro" id="IPR052637">
    <property type="entry name" value="KLHDC3-like"/>
</dbReference>
<gene>
    <name evidence="3" type="ORF">PENTCL1PPCAC_3233</name>
</gene>
<protein>
    <recommendedName>
        <fullName evidence="5">Kelch repeat protein</fullName>
    </recommendedName>
</protein>
<evidence type="ECO:0008006" key="5">
    <source>
        <dbReference type="Google" id="ProtNLM"/>
    </source>
</evidence>
<dbReference type="PANTHER" id="PTHR46461:SF1">
    <property type="entry name" value="KELCH DOMAIN-CONTAINING PROTEIN 3"/>
    <property type="match status" value="1"/>
</dbReference>
<feature type="compositionally biased region" description="Acidic residues" evidence="2">
    <location>
        <begin position="144"/>
        <end position="154"/>
    </location>
</feature>
<dbReference type="Gene3D" id="2.120.10.80">
    <property type="entry name" value="Kelch-type beta propeller"/>
    <property type="match status" value="3"/>
</dbReference>
<organism evidence="3 4">
    <name type="scientific">Pristionchus entomophagus</name>
    <dbReference type="NCBI Taxonomy" id="358040"/>
    <lineage>
        <taxon>Eukaryota</taxon>
        <taxon>Metazoa</taxon>
        <taxon>Ecdysozoa</taxon>
        <taxon>Nematoda</taxon>
        <taxon>Chromadorea</taxon>
        <taxon>Rhabditida</taxon>
        <taxon>Rhabditina</taxon>
        <taxon>Diplogasteromorpha</taxon>
        <taxon>Diplogasteroidea</taxon>
        <taxon>Neodiplogasteridae</taxon>
        <taxon>Pristionchus</taxon>
    </lineage>
</organism>
<dbReference type="EMBL" id="BTSX01000001">
    <property type="protein sequence ID" value="GMS81058.1"/>
    <property type="molecule type" value="Genomic_DNA"/>
</dbReference>
<dbReference type="InterPro" id="IPR006652">
    <property type="entry name" value="Kelch_1"/>
</dbReference>
<keyword evidence="4" id="KW-1185">Reference proteome</keyword>